<keyword evidence="1" id="KW-0472">Membrane</keyword>
<accession>A0A5N5WV58</accession>
<protein>
    <submittedName>
        <fullName evidence="2">Uncharacterized protein</fullName>
    </submittedName>
</protein>
<proteinExistence type="predicted"/>
<organism evidence="2 3">
    <name type="scientific">Aspergillus leporis</name>
    <dbReference type="NCBI Taxonomy" id="41062"/>
    <lineage>
        <taxon>Eukaryota</taxon>
        <taxon>Fungi</taxon>
        <taxon>Dikarya</taxon>
        <taxon>Ascomycota</taxon>
        <taxon>Pezizomycotina</taxon>
        <taxon>Eurotiomycetes</taxon>
        <taxon>Eurotiomycetidae</taxon>
        <taxon>Eurotiales</taxon>
        <taxon>Aspergillaceae</taxon>
        <taxon>Aspergillus</taxon>
        <taxon>Aspergillus subgen. Circumdati</taxon>
    </lineage>
</organism>
<gene>
    <name evidence="2" type="ORF">BDV29DRAFT_177506</name>
</gene>
<feature type="transmembrane region" description="Helical" evidence="1">
    <location>
        <begin position="62"/>
        <end position="81"/>
    </location>
</feature>
<keyword evidence="1" id="KW-1133">Transmembrane helix</keyword>
<dbReference type="Proteomes" id="UP000326565">
    <property type="component" value="Unassembled WGS sequence"/>
</dbReference>
<evidence type="ECO:0000313" key="2">
    <source>
        <dbReference type="EMBL" id="KAB8072413.1"/>
    </source>
</evidence>
<dbReference type="AlphaFoldDB" id="A0A5N5WV58"/>
<evidence type="ECO:0000256" key="1">
    <source>
        <dbReference type="SAM" id="Phobius"/>
    </source>
</evidence>
<name>A0A5N5WV58_9EURO</name>
<sequence length="91" mass="10337">MQLVILGRQRDPWYLCDQHIWPTIANHGLLGELIELRYDRGNDGGGCLVVATRLSITRSSSIRVSLGQFMGVLFLYIYPFFVGLMDLVRHG</sequence>
<reference evidence="2 3" key="1">
    <citation type="submission" date="2019-04" db="EMBL/GenBank/DDBJ databases">
        <title>Friends and foes A comparative genomics study of 23 Aspergillus species from section Flavi.</title>
        <authorList>
            <consortium name="DOE Joint Genome Institute"/>
            <person name="Kjaerbolling I."/>
            <person name="Vesth T."/>
            <person name="Frisvad J.C."/>
            <person name="Nybo J.L."/>
            <person name="Theobald S."/>
            <person name="Kildgaard S."/>
            <person name="Isbrandt T."/>
            <person name="Kuo A."/>
            <person name="Sato A."/>
            <person name="Lyhne E.K."/>
            <person name="Kogle M.E."/>
            <person name="Wiebenga A."/>
            <person name="Kun R.S."/>
            <person name="Lubbers R.J."/>
            <person name="Makela M.R."/>
            <person name="Barry K."/>
            <person name="Chovatia M."/>
            <person name="Clum A."/>
            <person name="Daum C."/>
            <person name="Haridas S."/>
            <person name="He G."/>
            <person name="LaButti K."/>
            <person name="Lipzen A."/>
            <person name="Mondo S."/>
            <person name="Riley R."/>
            <person name="Salamov A."/>
            <person name="Simmons B.A."/>
            <person name="Magnuson J.K."/>
            <person name="Henrissat B."/>
            <person name="Mortensen U.H."/>
            <person name="Larsen T.O."/>
            <person name="Devries R.P."/>
            <person name="Grigoriev I.V."/>
            <person name="Machida M."/>
            <person name="Baker S.E."/>
            <person name="Andersen M.R."/>
        </authorList>
    </citation>
    <scope>NUCLEOTIDE SEQUENCE [LARGE SCALE GENOMIC DNA]</scope>
    <source>
        <strain evidence="2 3">CBS 151.66</strain>
    </source>
</reference>
<evidence type="ECO:0000313" key="3">
    <source>
        <dbReference type="Proteomes" id="UP000326565"/>
    </source>
</evidence>
<keyword evidence="3" id="KW-1185">Reference proteome</keyword>
<keyword evidence="1" id="KW-0812">Transmembrane</keyword>
<dbReference type="EMBL" id="ML732248">
    <property type="protein sequence ID" value="KAB8072413.1"/>
    <property type="molecule type" value="Genomic_DNA"/>
</dbReference>